<dbReference type="Pfam" id="PF11380">
    <property type="entry name" value="Stealth_CR2"/>
    <property type="match status" value="1"/>
</dbReference>
<evidence type="ECO:0000256" key="5">
    <source>
        <dbReference type="ARBA" id="ARBA00023180"/>
    </source>
</evidence>
<dbReference type="InterPro" id="IPR021520">
    <property type="entry name" value="Stealth_CR2"/>
</dbReference>
<keyword evidence="3" id="KW-0677">Repeat</keyword>
<evidence type="ECO:0000256" key="3">
    <source>
        <dbReference type="ARBA" id="ARBA00022737"/>
    </source>
</evidence>
<keyword evidence="9" id="KW-1185">Reference proteome</keyword>
<dbReference type="InterPro" id="IPR031356">
    <property type="entry name" value="Stealth_CR4"/>
</dbReference>
<reference evidence="8 9" key="1">
    <citation type="submission" date="2016-05" db="EMBL/GenBank/DDBJ databases">
        <title>Nuclear genome of Blastocystis sp. subtype 1 NandII.</title>
        <authorList>
            <person name="Gentekaki E."/>
            <person name="Curtis B."/>
            <person name="Stairs C."/>
            <person name="Eme L."/>
            <person name="Herman E."/>
            <person name="Klimes V."/>
            <person name="Arias M.C."/>
            <person name="Elias M."/>
            <person name="Hilliou F."/>
            <person name="Klute M."/>
            <person name="Malik S.-B."/>
            <person name="Pightling A."/>
            <person name="Rachubinski R."/>
            <person name="Salas D."/>
            <person name="Schlacht A."/>
            <person name="Suga H."/>
            <person name="Archibald J."/>
            <person name="Ball S.G."/>
            <person name="Clark G."/>
            <person name="Dacks J."/>
            <person name="Van Der Giezen M."/>
            <person name="Tsaousis A."/>
            <person name="Roger A."/>
        </authorList>
    </citation>
    <scope>NUCLEOTIDE SEQUENCE [LARGE SCALE GENOMIC DNA]</scope>
    <source>
        <strain evidence="9">ATCC 50177 / NandII</strain>
    </source>
</reference>
<dbReference type="Pfam" id="PF17103">
    <property type="entry name" value="Stealth_CR4"/>
    <property type="match status" value="1"/>
</dbReference>
<sequence length="1099" mass="124342">MNSAEKGADCKNSHSPVYYGFLRLLSRKRSFLLLFAAVLFLCSVSVISGMNLFRSTRGLRRSDIAFGSATNNWDNIGYSADSNAANYPQIDAVYTWVNGSDFVWLQEMLYYKDLYNKEHNITVEDNDDSATSSNRFRDNDELKYSLRSLEVNAPWIRNVYLVTNGQVPDWLDTSNPRLKVVTHKDIFRDASALPTFSSPAIEFNLHHIEGLSDYFIYFNDDVFLGREVFPSDFLTAQIGQILHASWSVPECSPHCQYASLGDGYCDESCNTPQCHFDLGDCAALNEAIAQRDAAETAAAESVASSTSESVANGTSESTTKAKLEALWEVTSGIPEKLPRMEYCGNGCGLHWLGDGDCDARCNDPLCGFDGYDCPMNETLVPPLRIRGECVGVGGDAWATVDPAGAGEFLQTAFHTSEQPFCVTRVRSPLVEGVSFVDLDLAEVFAMGVTSIQRIGVKERDWVVRTVFQPQRQRLLLLLHEQVADRDLSLHLHFFCRCSLHSFSFFVEILRMATTPANLRIARLLFRGDVDSSVNDLSRQLASASDFSLHITNTGFSLHVANHSLPTTEASPRGSPDFSLQPHSSLQTLPSSLVHFSRGFVTPNPVWIGTSSRVNQAIANSTRFQDCAERLQGMRDRGEKVTQNLTYFFYDTKYVPFPAIPEDNPLSSLFSETPFSWYPSYSDVRRRVDEENPVVVALPLHTVLSCRNASASEHTEGGIVEESMEHNIVFDLVISFNRSVLLPLPSRRLTDSDSISAILKEHPLSSSFAQFLRQYGSRAHEFLPSMGRRLSDTYGNSLVFTNLQLIRYFGYVDRGVPAHMPHLINRRVMDIIEQNMAQFFNQTIHHRFREDTDLQYAFLYFHYLYHLERQKQDNWGREVWKRIDANGDGVLNGQEIQTLNLIMNEEKASEASFKELLTCLNPNATIQQRVVPSDSDPDHLLLRTFANVEITYDSFVSCVPAYKAVLAAFPFKPNYQKEDDHDVAFQMLSDDFMSTLRQLDSVRARKSKFVCINDDLKEKSEEMSNAIHSFYESFFPKPSQFEKPQTSHHLDWRPILSSVLSNYYLQLVAKVLAMFCGTFLFLFLMNDLERPVRRTKEVQA</sequence>
<dbReference type="InterPro" id="IPR031357">
    <property type="entry name" value="Stealth_CR3"/>
</dbReference>
<dbReference type="SMART" id="SM00004">
    <property type="entry name" value="NL"/>
    <property type="match status" value="2"/>
</dbReference>
<keyword evidence="5" id="KW-0325">Glycoprotein</keyword>
<dbReference type="GO" id="GO:0016772">
    <property type="term" value="F:transferase activity, transferring phosphorus-containing groups"/>
    <property type="evidence" value="ECO:0007669"/>
    <property type="project" value="InterPro"/>
</dbReference>
<evidence type="ECO:0000313" key="9">
    <source>
        <dbReference type="Proteomes" id="UP000078348"/>
    </source>
</evidence>
<dbReference type="PROSITE" id="PS50222">
    <property type="entry name" value="EF_HAND_2"/>
    <property type="match status" value="1"/>
</dbReference>
<dbReference type="PANTHER" id="PTHR24045">
    <property type="match status" value="1"/>
</dbReference>
<evidence type="ECO:0000259" key="7">
    <source>
        <dbReference type="PROSITE" id="PS50222"/>
    </source>
</evidence>
<protein>
    <recommendedName>
        <fullName evidence="7">EF-hand domain-containing protein</fullName>
    </recommendedName>
</protein>
<evidence type="ECO:0000256" key="2">
    <source>
        <dbReference type="ARBA" id="ARBA00022679"/>
    </source>
</evidence>
<dbReference type="Pfam" id="PF17102">
    <property type="entry name" value="Stealth_CR3"/>
    <property type="match status" value="1"/>
</dbReference>
<keyword evidence="6" id="KW-1133">Transmembrane helix</keyword>
<gene>
    <name evidence="8" type="ORF">AV274_3147</name>
</gene>
<keyword evidence="6" id="KW-0812">Transmembrane</keyword>
<feature type="transmembrane region" description="Helical" evidence="6">
    <location>
        <begin position="31"/>
        <end position="53"/>
    </location>
</feature>
<dbReference type="InterPro" id="IPR002048">
    <property type="entry name" value="EF_hand_dom"/>
</dbReference>
<accession>A0A196SFR6</accession>
<keyword evidence="2" id="KW-0808">Transferase</keyword>
<keyword evidence="4" id="KW-1015">Disulfide bond</keyword>
<proteinExistence type="inferred from homology"/>
<dbReference type="Gene3D" id="4.10.470.20">
    <property type="match status" value="2"/>
</dbReference>
<keyword evidence="6" id="KW-0472">Membrane</keyword>
<dbReference type="STRING" id="478820.A0A196SFR6"/>
<feature type="domain" description="EF-hand" evidence="7">
    <location>
        <begin position="870"/>
        <end position="905"/>
    </location>
</feature>
<dbReference type="InterPro" id="IPR000800">
    <property type="entry name" value="Notch_dom"/>
</dbReference>
<dbReference type="InterPro" id="IPR018247">
    <property type="entry name" value="EF_Hand_1_Ca_BS"/>
</dbReference>
<dbReference type="EMBL" id="LXWW01000168">
    <property type="protein sequence ID" value="OAO15161.1"/>
    <property type="molecule type" value="Genomic_DNA"/>
</dbReference>
<dbReference type="InterPro" id="IPR047141">
    <property type="entry name" value="Stealth"/>
</dbReference>
<dbReference type="Pfam" id="PF00066">
    <property type="entry name" value="Notch"/>
    <property type="match status" value="2"/>
</dbReference>
<evidence type="ECO:0000256" key="6">
    <source>
        <dbReference type="SAM" id="Phobius"/>
    </source>
</evidence>
<dbReference type="InterPro" id="IPR031358">
    <property type="entry name" value="Stealth_CR1"/>
</dbReference>
<evidence type="ECO:0000256" key="4">
    <source>
        <dbReference type="ARBA" id="ARBA00023157"/>
    </source>
</evidence>
<dbReference type="GO" id="GO:0005794">
    <property type="term" value="C:Golgi apparatus"/>
    <property type="evidence" value="ECO:0007669"/>
    <property type="project" value="TreeGrafter"/>
</dbReference>
<dbReference type="Pfam" id="PF17101">
    <property type="entry name" value="Stealth_CR1"/>
    <property type="match status" value="1"/>
</dbReference>
<comment type="caution">
    <text evidence="8">The sequence shown here is derived from an EMBL/GenBank/DDBJ whole genome shotgun (WGS) entry which is preliminary data.</text>
</comment>
<feature type="transmembrane region" description="Helical" evidence="6">
    <location>
        <begin position="1062"/>
        <end position="1083"/>
    </location>
</feature>
<dbReference type="OrthoDB" id="263283at2759"/>
<name>A0A196SFR6_BLAHN</name>
<dbReference type="PANTHER" id="PTHR24045:SF0">
    <property type="entry name" value="N-ACETYLGLUCOSAMINE-1-PHOSPHOTRANSFERASE SUBUNITS ALPHA_BETA"/>
    <property type="match status" value="1"/>
</dbReference>
<dbReference type="PROSITE" id="PS00018">
    <property type="entry name" value="EF_HAND_1"/>
    <property type="match status" value="1"/>
</dbReference>
<comment type="similarity">
    <text evidence="1">Belongs to the stealth family.</text>
</comment>
<dbReference type="Proteomes" id="UP000078348">
    <property type="component" value="Unassembled WGS sequence"/>
</dbReference>
<evidence type="ECO:0000313" key="8">
    <source>
        <dbReference type="EMBL" id="OAO15161.1"/>
    </source>
</evidence>
<dbReference type="AlphaFoldDB" id="A0A196SFR6"/>
<organism evidence="8 9">
    <name type="scientific">Blastocystis sp. subtype 1 (strain ATCC 50177 / NandII)</name>
    <dbReference type="NCBI Taxonomy" id="478820"/>
    <lineage>
        <taxon>Eukaryota</taxon>
        <taxon>Sar</taxon>
        <taxon>Stramenopiles</taxon>
        <taxon>Bigyra</taxon>
        <taxon>Opalozoa</taxon>
        <taxon>Opalinata</taxon>
        <taxon>Blastocystidae</taxon>
        <taxon>Blastocystis</taxon>
    </lineage>
</organism>
<evidence type="ECO:0000256" key="1">
    <source>
        <dbReference type="ARBA" id="ARBA00007583"/>
    </source>
</evidence>
<dbReference type="GO" id="GO:0005509">
    <property type="term" value="F:calcium ion binding"/>
    <property type="evidence" value="ECO:0007669"/>
    <property type="project" value="InterPro"/>
</dbReference>